<organism evidence="1 2">
    <name type="scientific">Rhododendron molle</name>
    <name type="common">Chinese azalea</name>
    <name type="synonym">Azalea mollis</name>
    <dbReference type="NCBI Taxonomy" id="49168"/>
    <lineage>
        <taxon>Eukaryota</taxon>
        <taxon>Viridiplantae</taxon>
        <taxon>Streptophyta</taxon>
        <taxon>Embryophyta</taxon>
        <taxon>Tracheophyta</taxon>
        <taxon>Spermatophyta</taxon>
        <taxon>Magnoliopsida</taxon>
        <taxon>eudicotyledons</taxon>
        <taxon>Gunneridae</taxon>
        <taxon>Pentapetalae</taxon>
        <taxon>asterids</taxon>
        <taxon>Ericales</taxon>
        <taxon>Ericaceae</taxon>
        <taxon>Ericoideae</taxon>
        <taxon>Rhodoreae</taxon>
        <taxon>Rhododendron</taxon>
    </lineage>
</organism>
<dbReference type="EMBL" id="CM046400">
    <property type="protein sequence ID" value="KAI8523276.1"/>
    <property type="molecule type" value="Genomic_DNA"/>
</dbReference>
<proteinExistence type="predicted"/>
<keyword evidence="2" id="KW-1185">Reference proteome</keyword>
<dbReference type="Proteomes" id="UP001062846">
    <property type="component" value="Chromosome 13"/>
</dbReference>
<sequence length="110" mass="12101">MESLPSAVQFNTAAKKSLFLNARSNKRGKESKLMNSMGRRTSKRRIFLGIHNGEEHRGKMSHNRGIGTGREAEEPLEEHAVSSSPTGIATGTQRPEISNVEEPEEESEPG</sequence>
<reference evidence="1" key="1">
    <citation type="submission" date="2022-02" db="EMBL/GenBank/DDBJ databases">
        <title>Plant Genome Project.</title>
        <authorList>
            <person name="Zhang R.-G."/>
        </authorList>
    </citation>
    <scope>NUCLEOTIDE SEQUENCE</scope>
    <source>
        <strain evidence="1">AT1</strain>
    </source>
</reference>
<gene>
    <name evidence="1" type="ORF">RHMOL_Rhmol13G0060600</name>
</gene>
<evidence type="ECO:0000313" key="1">
    <source>
        <dbReference type="EMBL" id="KAI8523276.1"/>
    </source>
</evidence>
<comment type="caution">
    <text evidence="1">The sequence shown here is derived from an EMBL/GenBank/DDBJ whole genome shotgun (WGS) entry which is preliminary data.</text>
</comment>
<protein>
    <submittedName>
        <fullName evidence="1">Uncharacterized protein</fullName>
    </submittedName>
</protein>
<name>A0ACC0L443_RHOML</name>
<evidence type="ECO:0000313" key="2">
    <source>
        <dbReference type="Proteomes" id="UP001062846"/>
    </source>
</evidence>
<accession>A0ACC0L443</accession>